<name>A0A9Q1EJL1_SYNKA</name>
<dbReference type="EMBL" id="JAINUF010000016">
    <property type="protein sequence ID" value="KAJ8339925.1"/>
    <property type="molecule type" value="Genomic_DNA"/>
</dbReference>
<reference evidence="1" key="1">
    <citation type="journal article" date="2023" name="Science">
        <title>Genome structures resolve the early diversification of teleost fishes.</title>
        <authorList>
            <person name="Parey E."/>
            <person name="Louis A."/>
            <person name="Montfort J."/>
            <person name="Bouchez O."/>
            <person name="Roques C."/>
            <person name="Iampietro C."/>
            <person name="Lluch J."/>
            <person name="Castinel A."/>
            <person name="Donnadieu C."/>
            <person name="Desvignes T."/>
            <person name="Floi Bucao C."/>
            <person name="Jouanno E."/>
            <person name="Wen M."/>
            <person name="Mejri S."/>
            <person name="Dirks R."/>
            <person name="Jansen H."/>
            <person name="Henkel C."/>
            <person name="Chen W.J."/>
            <person name="Zahm M."/>
            <person name="Cabau C."/>
            <person name="Klopp C."/>
            <person name="Thompson A.W."/>
            <person name="Robinson-Rechavi M."/>
            <person name="Braasch I."/>
            <person name="Lecointre G."/>
            <person name="Bobe J."/>
            <person name="Postlethwait J.H."/>
            <person name="Berthelot C."/>
            <person name="Roest Crollius H."/>
            <person name="Guiguen Y."/>
        </authorList>
    </citation>
    <scope>NUCLEOTIDE SEQUENCE</scope>
    <source>
        <strain evidence="1">WJC10195</strain>
    </source>
</reference>
<dbReference type="AlphaFoldDB" id="A0A9Q1EJL1"/>
<protein>
    <submittedName>
        <fullName evidence="1">Uncharacterized protein</fullName>
    </submittedName>
</protein>
<accession>A0A9Q1EJL1</accession>
<organism evidence="1 2">
    <name type="scientific">Synaphobranchus kaupii</name>
    <name type="common">Kaup's arrowtooth eel</name>
    <dbReference type="NCBI Taxonomy" id="118154"/>
    <lineage>
        <taxon>Eukaryota</taxon>
        <taxon>Metazoa</taxon>
        <taxon>Chordata</taxon>
        <taxon>Craniata</taxon>
        <taxon>Vertebrata</taxon>
        <taxon>Euteleostomi</taxon>
        <taxon>Actinopterygii</taxon>
        <taxon>Neopterygii</taxon>
        <taxon>Teleostei</taxon>
        <taxon>Anguilliformes</taxon>
        <taxon>Synaphobranchidae</taxon>
        <taxon>Synaphobranchus</taxon>
    </lineage>
</organism>
<evidence type="ECO:0000313" key="1">
    <source>
        <dbReference type="EMBL" id="KAJ8339925.1"/>
    </source>
</evidence>
<proteinExistence type="predicted"/>
<evidence type="ECO:0000313" key="2">
    <source>
        <dbReference type="Proteomes" id="UP001152622"/>
    </source>
</evidence>
<sequence length="110" mass="12519">MGEQQECRERRGDRLLVDLSPVWGLAPLRVAGVYLRTPCFHSHWDREGRDAVVQDVSSQIRRAETVLCAMAEFYKRFRSDVRALGSGAEWGGREEGGRVNRLVVLVIEYA</sequence>
<keyword evidence="2" id="KW-1185">Reference proteome</keyword>
<dbReference type="Proteomes" id="UP001152622">
    <property type="component" value="Chromosome 16"/>
</dbReference>
<gene>
    <name evidence="1" type="ORF">SKAU_G00345580</name>
</gene>
<comment type="caution">
    <text evidence="1">The sequence shown here is derived from an EMBL/GenBank/DDBJ whole genome shotgun (WGS) entry which is preliminary data.</text>
</comment>